<dbReference type="InterPro" id="IPR012334">
    <property type="entry name" value="Pectin_lyas_fold"/>
</dbReference>
<dbReference type="InterPro" id="IPR007742">
    <property type="entry name" value="NosD_dom"/>
</dbReference>
<feature type="non-terminal residue" evidence="2">
    <location>
        <position position="1"/>
    </location>
</feature>
<accession>A0A1V1NQC3</accession>
<reference evidence="3" key="1">
    <citation type="submission" date="2012-11" db="EMBL/GenBank/DDBJ databases">
        <authorList>
            <person name="Lucero-Rivera Y.E."/>
            <person name="Tovar-Ramirez D."/>
        </authorList>
    </citation>
    <scope>NUCLEOTIDE SEQUENCE [LARGE SCALE GENOMIC DNA]</scope>
    <source>
        <strain evidence="3">Araruama</strain>
    </source>
</reference>
<dbReference type="Proteomes" id="UP000189670">
    <property type="component" value="Unassembled WGS sequence"/>
</dbReference>
<evidence type="ECO:0000313" key="2">
    <source>
        <dbReference type="EMBL" id="ETR64777.1"/>
    </source>
</evidence>
<sequence>NIEKSLTLKSENGYTSTTLISPNAYGIIYIYSEKVIIDGFTMYGAQNSYAIHFAYYSSYCIIRNNRIGLDDTQYNKNGIYVYDSDYLTIEKNIFHSNTEICINLHNIHYSNILFNTFIGSQYAIEMSYDSDYNYIYQNSFINQLQSPFNISRGSFNYFHSPFEITYTWNGSQYRS</sequence>
<protein>
    <recommendedName>
        <fullName evidence="1">Periplasmic copper-binding protein NosD beta helix domain-containing protein</fullName>
    </recommendedName>
</protein>
<dbReference type="NCBIfam" id="TIGR03804">
    <property type="entry name" value="para_beta_helix"/>
    <property type="match status" value="2"/>
</dbReference>
<dbReference type="Gene3D" id="2.160.20.10">
    <property type="entry name" value="Single-stranded right-handed beta-helix, Pectin lyase-like"/>
    <property type="match status" value="1"/>
</dbReference>
<name>A0A1V1NQC3_9BACT</name>
<comment type="caution">
    <text evidence="2">The sequence shown here is derived from an EMBL/GenBank/DDBJ whole genome shotgun (WGS) entry which is preliminary data.</text>
</comment>
<dbReference type="AlphaFoldDB" id="A0A1V1NQC3"/>
<feature type="domain" description="Periplasmic copper-binding protein NosD beta helix" evidence="1">
    <location>
        <begin position="7"/>
        <end position="173"/>
    </location>
</feature>
<dbReference type="Pfam" id="PF05048">
    <property type="entry name" value="NosD"/>
    <property type="match status" value="1"/>
</dbReference>
<dbReference type="SUPFAM" id="SSF51126">
    <property type="entry name" value="Pectin lyase-like"/>
    <property type="match status" value="1"/>
</dbReference>
<dbReference type="InterPro" id="IPR011050">
    <property type="entry name" value="Pectin_lyase_fold/virulence"/>
</dbReference>
<dbReference type="InterPro" id="IPR022441">
    <property type="entry name" value="Para_beta_helix_rpt-2"/>
</dbReference>
<gene>
    <name evidence="2" type="ORF">OMM_15360</name>
</gene>
<organism evidence="2 3">
    <name type="scientific">Candidatus Magnetoglobus multicellularis str. Araruama</name>
    <dbReference type="NCBI Taxonomy" id="890399"/>
    <lineage>
        <taxon>Bacteria</taxon>
        <taxon>Pseudomonadati</taxon>
        <taxon>Thermodesulfobacteriota</taxon>
        <taxon>Desulfobacteria</taxon>
        <taxon>Desulfobacterales</taxon>
        <taxon>Desulfobacteraceae</taxon>
        <taxon>Candidatus Magnetoglobus</taxon>
    </lineage>
</organism>
<dbReference type="EMBL" id="ATBP01003659">
    <property type="protein sequence ID" value="ETR64777.1"/>
    <property type="molecule type" value="Genomic_DNA"/>
</dbReference>
<proteinExistence type="predicted"/>
<feature type="non-terminal residue" evidence="2">
    <location>
        <position position="175"/>
    </location>
</feature>
<evidence type="ECO:0000313" key="3">
    <source>
        <dbReference type="Proteomes" id="UP000189670"/>
    </source>
</evidence>
<evidence type="ECO:0000259" key="1">
    <source>
        <dbReference type="Pfam" id="PF05048"/>
    </source>
</evidence>